<protein>
    <recommendedName>
        <fullName evidence="4">MHC class I antigen</fullName>
    </recommendedName>
</protein>
<evidence type="ECO:0000313" key="2">
    <source>
        <dbReference type="EMBL" id="MEQ2211525.1"/>
    </source>
</evidence>
<evidence type="ECO:0000313" key="3">
    <source>
        <dbReference type="Proteomes" id="UP001434883"/>
    </source>
</evidence>
<evidence type="ECO:0000256" key="1">
    <source>
        <dbReference type="SAM" id="MobiDB-lite"/>
    </source>
</evidence>
<accession>A0ABV0RTK8</accession>
<feature type="compositionally biased region" description="Basic and acidic residues" evidence="1">
    <location>
        <begin position="15"/>
        <end position="25"/>
    </location>
</feature>
<dbReference type="EMBL" id="JAHRIN010058969">
    <property type="protein sequence ID" value="MEQ2211525.1"/>
    <property type="molecule type" value="Genomic_DNA"/>
</dbReference>
<comment type="caution">
    <text evidence="2">The sequence shown here is derived from an EMBL/GenBank/DDBJ whole genome shotgun (WGS) entry which is preliminary data.</text>
</comment>
<gene>
    <name evidence="2" type="ORF">XENOCAPTIV_004990</name>
</gene>
<organism evidence="2 3">
    <name type="scientific">Xenoophorus captivus</name>
    <dbReference type="NCBI Taxonomy" id="1517983"/>
    <lineage>
        <taxon>Eukaryota</taxon>
        <taxon>Metazoa</taxon>
        <taxon>Chordata</taxon>
        <taxon>Craniata</taxon>
        <taxon>Vertebrata</taxon>
        <taxon>Euteleostomi</taxon>
        <taxon>Actinopterygii</taxon>
        <taxon>Neopterygii</taxon>
        <taxon>Teleostei</taxon>
        <taxon>Neoteleostei</taxon>
        <taxon>Acanthomorphata</taxon>
        <taxon>Ovalentaria</taxon>
        <taxon>Atherinomorphae</taxon>
        <taxon>Cyprinodontiformes</taxon>
        <taxon>Goodeidae</taxon>
        <taxon>Xenoophorus</taxon>
    </lineage>
</organism>
<keyword evidence="3" id="KW-1185">Reference proteome</keyword>
<reference evidence="2 3" key="1">
    <citation type="submission" date="2021-06" db="EMBL/GenBank/DDBJ databases">
        <authorList>
            <person name="Palmer J.M."/>
        </authorList>
    </citation>
    <scope>NUCLEOTIDE SEQUENCE [LARGE SCALE GENOMIC DNA]</scope>
    <source>
        <strain evidence="2 3">XC_2019</strain>
        <tissue evidence="2">Muscle</tissue>
    </source>
</reference>
<proteinExistence type="predicted"/>
<feature type="region of interest" description="Disordered" evidence="1">
    <location>
        <begin position="1"/>
        <end position="25"/>
    </location>
</feature>
<name>A0ABV0RTK8_9TELE</name>
<dbReference type="Proteomes" id="UP001434883">
    <property type="component" value="Unassembled WGS sequence"/>
</dbReference>
<sequence length="80" mass="9016">MHKGSVSAVSCLSRGDGRPQHHGECLNDVKEMERCNHESEMASLSRPAALYQVSWLKHHRNQESVDYICVDMQISGTTFV</sequence>
<evidence type="ECO:0008006" key="4">
    <source>
        <dbReference type="Google" id="ProtNLM"/>
    </source>
</evidence>